<feature type="domain" description="Aminotransferase class V" evidence="9">
    <location>
        <begin position="7"/>
        <end position="375"/>
    </location>
</feature>
<gene>
    <name evidence="10" type="ORF">HMPREF0091_10994</name>
</gene>
<evidence type="ECO:0000256" key="2">
    <source>
        <dbReference type="ARBA" id="ARBA00006490"/>
    </source>
</evidence>
<dbReference type="AlphaFoldDB" id="F1T694"/>
<protein>
    <submittedName>
        <fullName evidence="10">Aminotransferase, class V</fullName>
    </submittedName>
</protein>
<organism evidence="10 11">
    <name type="scientific">Fannyhessea vaginae DSM 15829</name>
    <dbReference type="NCBI Taxonomy" id="525256"/>
    <lineage>
        <taxon>Bacteria</taxon>
        <taxon>Bacillati</taxon>
        <taxon>Actinomycetota</taxon>
        <taxon>Coriobacteriia</taxon>
        <taxon>Coriobacteriales</taxon>
        <taxon>Atopobiaceae</taxon>
        <taxon>Fannyhessea</taxon>
    </lineage>
</organism>
<dbReference type="Gene3D" id="3.90.1150.10">
    <property type="entry name" value="Aspartate Aminotransferase, domain 1"/>
    <property type="match status" value="1"/>
</dbReference>
<keyword evidence="7" id="KW-0411">Iron-sulfur</keyword>
<comment type="catalytic activity">
    <reaction evidence="8">
        <text>(sulfur carrier)-H + L-cysteine = (sulfur carrier)-SH + L-alanine</text>
        <dbReference type="Rhea" id="RHEA:43892"/>
        <dbReference type="Rhea" id="RHEA-COMP:14737"/>
        <dbReference type="Rhea" id="RHEA-COMP:14739"/>
        <dbReference type="ChEBI" id="CHEBI:29917"/>
        <dbReference type="ChEBI" id="CHEBI:35235"/>
        <dbReference type="ChEBI" id="CHEBI:57972"/>
        <dbReference type="ChEBI" id="CHEBI:64428"/>
        <dbReference type="EC" id="2.8.1.7"/>
    </reaction>
</comment>
<comment type="caution">
    <text evidence="10">The sequence shown here is derived from an EMBL/GenBank/DDBJ whole genome shotgun (WGS) entry which is preliminary data.</text>
</comment>
<keyword evidence="11" id="KW-1185">Reference proteome</keyword>
<dbReference type="EMBL" id="ACGK02000002">
    <property type="protein sequence ID" value="EGF22999.1"/>
    <property type="molecule type" value="Genomic_DNA"/>
</dbReference>
<keyword evidence="4" id="KW-0479">Metal-binding</keyword>
<evidence type="ECO:0000256" key="5">
    <source>
        <dbReference type="ARBA" id="ARBA00022898"/>
    </source>
</evidence>
<dbReference type="InterPro" id="IPR000192">
    <property type="entry name" value="Aminotrans_V_dom"/>
</dbReference>
<dbReference type="GO" id="GO:0051536">
    <property type="term" value="F:iron-sulfur cluster binding"/>
    <property type="evidence" value="ECO:0007669"/>
    <property type="project" value="UniProtKB-KW"/>
</dbReference>
<dbReference type="Gene3D" id="3.40.640.10">
    <property type="entry name" value="Type I PLP-dependent aspartate aminotransferase-like (Major domain)"/>
    <property type="match status" value="1"/>
</dbReference>
<dbReference type="SUPFAM" id="SSF53383">
    <property type="entry name" value="PLP-dependent transferases"/>
    <property type="match status" value="1"/>
</dbReference>
<evidence type="ECO:0000313" key="11">
    <source>
        <dbReference type="Proteomes" id="UP000005947"/>
    </source>
</evidence>
<keyword evidence="6" id="KW-0408">Iron</keyword>
<accession>F1T694</accession>
<dbReference type="Proteomes" id="UP000005947">
    <property type="component" value="Unassembled WGS sequence"/>
</dbReference>
<evidence type="ECO:0000256" key="7">
    <source>
        <dbReference type="ARBA" id="ARBA00023014"/>
    </source>
</evidence>
<proteinExistence type="inferred from homology"/>
<dbReference type="InterPro" id="IPR015424">
    <property type="entry name" value="PyrdxlP-dep_Trfase"/>
</dbReference>
<dbReference type="Pfam" id="PF00266">
    <property type="entry name" value="Aminotran_5"/>
    <property type="match status" value="1"/>
</dbReference>
<dbReference type="InterPro" id="IPR016454">
    <property type="entry name" value="Cysteine_dSase"/>
</dbReference>
<evidence type="ECO:0000256" key="8">
    <source>
        <dbReference type="ARBA" id="ARBA00050776"/>
    </source>
</evidence>
<evidence type="ECO:0000256" key="1">
    <source>
        <dbReference type="ARBA" id="ARBA00001933"/>
    </source>
</evidence>
<dbReference type="RefSeq" id="WP_006303191.1">
    <property type="nucleotide sequence ID" value="NZ_ACGK02000002.1"/>
</dbReference>
<dbReference type="InterPro" id="IPR015421">
    <property type="entry name" value="PyrdxlP-dep_Trfase_major"/>
</dbReference>
<dbReference type="PANTHER" id="PTHR11601:SF34">
    <property type="entry name" value="CYSTEINE DESULFURASE"/>
    <property type="match status" value="1"/>
</dbReference>
<dbReference type="OrthoDB" id="9808002at2"/>
<keyword evidence="10" id="KW-0032">Aminotransferase</keyword>
<dbReference type="eggNOG" id="COG1104">
    <property type="taxonomic scope" value="Bacteria"/>
</dbReference>
<evidence type="ECO:0000256" key="3">
    <source>
        <dbReference type="ARBA" id="ARBA00022679"/>
    </source>
</evidence>
<dbReference type="InterPro" id="IPR015422">
    <property type="entry name" value="PyrdxlP-dep_Trfase_small"/>
</dbReference>
<evidence type="ECO:0000259" key="9">
    <source>
        <dbReference type="Pfam" id="PF00266"/>
    </source>
</evidence>
<evidence type="ECO:0000256" key="4">
    <source>
        <dbReference type="ARBA" id="ARBA00022723"/>
    </source>
</evidence>
<comment type="cofactor">
    <cofactor evidence="1">
        <name>pyridoxal 5'-phosphate</name>
        <dbReference type="ChEBI" id="CHEBI:597326"/>
    </cofactor>
</comment>
<dbReference type="PIRSF" id="PIRSF005572">
    <property type="entry name" value="NifS"/>
    <property type="match status" value="1"/>
</dbReference>
<dbReference type="PANTHER" id="PTHR11601">
    <property type="entry name" value="CYSTEINE DESULFURYLASE FAMILY MEMBER"/>
    <property type="match status" value="1"/>
</dbReference>
<reference evidence="10 11" key="1">
    <citation type="submission" date="2011-02" db="EMBL/GenBank/DDBJ databases">
        <authorList>
            <person name="Muzny D."/>
            <person name="Qin X."/>
            <person name="Buhay C."/>
            <person name="Dugan-Rocha S."/>
            <person name="Ding Y."/>
            <person name="Chen G."/>
            <person name="Hawes A."/>
            <person name="Holder M."/>
            <person name="Jhangiani S."/>
            <person name="Johnson A."/>
            <person name="Khan Z."/>
            <person name="Li Z."/>
            <person name="Liu W."/>
            <person name="Liu X."/>
            <person name="Perez L."/>
            <person name="Shen H."/>
            <person name="Wang Q."/>
            <person name="Watt J."/>
            <person name="Xi L."/>
            <person name="Xin Y."/>
            <person name="Zhou J."/>
            <person name="Deng J."/>
            <person name="Jiang H."/>
            <person name="Liu Y."/>
            <person name="Qu J."/>
            <person name="Song X.-Z."/>
            <person name="Zhang L."/>
            <person name="Villasana D."/>
            <person name="Johnson A."/>
            <person name="Liu J."/>
            <person name="Liyanage D."/>
            <person name="Lorensuhewa L."/>
            <person name="Robinson T."/>
            <person name="Song A."/>
            <person name="Song B.-B."/>
            <person name="Dinh H."/>
            <person name="Thornton R."/>
            <person name="Coyle M."/>
            <person name="Francisco L."/>
            <person name="Jackson L."/>
            <person name="Javaid M."/>
            <person name="Korchina V."/>
            <person name="Kovar C."/>
            <person name="Mata R."/>
            <person name="Mathew T."/>
            <person name="Ngo R."/>
            <person name="Nguyen L."/>
            <person name="Nguyen N."/>
            <person name="Okwuonu G."/>
            <person name="Ongeri F."/>
            <person name="Pham C."/>
            <person name="Simmons D."/>
            <person name="Wilczek-Boney K."/>
            <person name="Hale W."/>
            <person name="Jakkamsetti A."/>
            <person name="Pham P."/>
            <person name="Ruth R."/>
            <person name="San Lucas F."/>
            <person name="Warren J."/>
            <person name="Zhang J."/>
            <person name="Zhao Z."/>
            <person name="Zhou C."/>
            <person name="Zhu D."/>
            <person name="Lee S."/>
            <person name="Bess C."/>
            <person name="Blankenburg K."/>
            <person name="Forbes L."/>
            <person name="Fu Q."/>
            <person name="Gubbala S."/>
            <person name="Hirani K."/>
            <person name="Jayaseelan J.C."/>
            <person name="Lara F."/>
            <person name="Munidasa M."/>
            <person name="Palculict T."/>
            <person name="Patil S."/>
            <person name="Pu L.-L."/>
            <person name="Saada N."/>
            <person name="Tang L."/>
            <person name="Weissenberger G."/>
            <person name="Zhu Y."/>
            <person name="Hemphill L."/>
            <person name="Shang Y."/>
            <person name="Youmans B."/>
            <person name="Ayvaz T."/>
            <person name="Ross M."/>
            <person name="Santibanez J."/>
            <person name="Aqrawi P."/>
            <person name="Gross S."/>
            <person name="Joshi V."/>
            <person name="Fowler G."/>
            <person name="Nazareth L."/>
            <person name="Reid J."/>
            <person name="Worley K."/>
            <person name="Petrosino J."/>
            <person name="Highlander S."/>
            <person name="Gibbs R."/>
        </authorList>
    </citation>
    <scope>NUCLEOTIDE SEQUENCE [LARGE SCALE GENOMIC DNA]</scope>
    <source>
        <strain evidence="10 11">DSM 15829</strain>
    </source>
</reference>
<name>F1T694_9ACTN</name>
<dbReference type="GO" id="GO:0031071">
    <property type="term" value="F:cysteine desulfurase activity"/>
    <property type="evidence" value="ECO:0007669"/>
    <property type="project" value="UniProtKB-EC"/>
</dbReference>
<keyword evidence="3 10" id="KW-0808">Transferase</keyword>
<dbReference type="GO" id="GO:0008483">
    <property type="term" value="F:transaminase activity"/>
    <property type="evidence" value="ECO:0007669"/>
    <property type="project" value="UniProtKB-KW"/>
</dbReference>
<sequence>MKSSSYVYLDYAASAPQRRISLQTQEAYEESAYAGANPNSLHTPGRLAYAALERSRREIASCFTTALDPYEVHFTSGGTESNNMALCGIAAAYRLRQPHRTKIVVSAIEHDSCLEPLGRLKEQGFEIVYVRPSSTGEITCEQLRAVLDEHVALTCIMYANNETGVIQPISELARCAHEVGSYVMSDAVQAFGRIPCDLEEIDACSIAAHKIGGPVGIGALILKRNTPFVPLTFGGGQEGGTRPGTQAVCLCEAFAQTACECIQHIKQRRSTVAARAHMLEQMLCASDRITPTTPLSFADKRLPGIVSVLAKDCDAQAILLQLDSKGFGISSGSACASDSARASHVLHAQGICERDALGALRISFDERVDEDTLKRFANTLLSIVTTSQVAL</sequence>
<dbReference type="GO" id="GO:0046872">
    <property type="term" value="F:metal ion binding"/>
    <property type="evidence" value="ECO:0007669"/>
    <property type="project" value="UniProtKB-KW"/>
</dbReference>
<evidence type="ECO:0000313" key="10">
    <source>
        <dbReference type="EMBL" id="EGF22999.1"/>
    </source>
</evidence>
<keyword evidence="5" id="KW-0663">Pyridoxal phosphate</keyword>
<comment type="similarity">
    <text evidence="2">Belongs to the class-V pyridoxal-phosphate-dependent aminotransferase family. NifS/IscS subfamily.</text>
</comment>
<evidence type="ECO:0000256" key="6">
    <source>
        <dbReference type="ARBA" id="ARBA00023004"/>
    </source>
</evidence>
<dbReference type="GeneID" id="93210527"/>
<dbReference type="Gene3D" id="1.10.260.50">
    <property type="match status" value="1"/>
</dbReference>